<name>A0ABW5VKN9_9FLAO</name>
<keyword evidence="3" id="KW-1185">Reference proteome</keyword>
<organism evidence="2 3">
    <name type="scientific">Arenibacter antarcticus</name>
    <dbReference type="NCBI Taxonomy" id="2040469"/>
    <lineage>
        <taxon>Bacteria</taxon>
        <taxon>Pseudomonadati</taxon>
        <taxon>Bacteroidota</taxon>
        <taxon>Flavobacteriia</taxon>
        <taxon>Flavobacteriales</taxon>
        <taxon>Flavobacteriaceae</taxon>
        <taxon>Arenibacter</taxon>
    </lineage>
</organism>
<sequence>MKSSIENECARLWIENGILYFTYKENVVIRLEEVIRIVADRLKLQQGKPFPILCNTIGIKTMEKDARLYFATEGSKLTIAVALISDNPLSQILTNMYVVGGLPSAPTKIVANEKEGLEFLSGFTSPKST</sequence>
<dbReference type="InterPro" id="IPR056695">
    <property type="entry name" value="DUF7793"/>
</dbReference>
<dbReference type="Pfam" id="PF25056">
    <property type="entry name" value="DUF7793"/>
    <property type="match status" value="1"/>
</dbReference>
<feature type="domain" description="DUF7793" evidence="1">
    <location>
        <begin position="12"/>
        <end position="123"/>
    </location>
</feature>
<dbReference type="Proteomes" id="UP001597532">
    <property type="component" value="Unassembled WGS sequence"/>
</dbReference>
<dbReference type="Gene3D" id="3.40.1680.10">
    <property type="entry name" value="yp_829618.1 domain like"/>
    <property type="match status" value="1"/>
</dbReference>
<dbReference type="EMBL" id="JBHUOK010000030">
    <property type="protein sequence ID" value="MFD2790526.1"/>
    <property type="molecule type" value="Genomic_DNA"/>
</dbReference>
<dbReference type="Gene3D" id="3.40.970.30">
    <property type="entry name" value="yp_829618.1 like domains"/>
    <property type="match status" value="1"/>
</dbReference>
<proteinExistence type="predicted"/>
<comment type="caution">
    <text evidence="2">The sequence shown here is derived from an EMBL/GenBank/DDBJ whole genome shotgun (WGS) entry which is preliminary data.</text>
</comment>
<evidence type="ECO:0000313" key="2">
    <source>
        <dbReference type="EMBL" id="MFD2790526.1"/>
    </source>
</evidence>
<gene>
    <name evidence="2" type="ORF">ACFS1K_12200</name>
</gene>
<evidence type="ECO:0000259" key="1">
    <source>
        <dbReference type="Pfam" id="PF25056"/>
    </source>
</evidence>
<dbReference type="RefSeq" id="WP_251806768.1">
    <property type="nucleotide sequence ID" value="NZ_CP166679.1"/>
</dbReference>
<evidence type="ECO:0000313" key="3">
    <source>
        <dbReference type="Proteomes" id="UP001597532"/>
    </source>
</evidence>
<accession>A0ABW5VKN9</accession>
<reference evidence="3" key="1">
    <citation type="journal article" date="2019" name="Int. J. Syst. Evol. Microbiol.">
        <title>The Global Catalogue of Microorganisms (GCM) 10K type strain sequencing project: providing services to taxonomists for standard genome sequencing and annotation.</title>
        <authorList>
            <consortium name="The Broad Institute Genomics Platform"/>
            <consortium name="The Broad Institute Genome Sequencing Center for Infectious Disease"/>
            <person name="Wu L."/>
            <person name="Ma J."/>
        </authorList>
    </citation>
    <scope>NUCLEOTIDE SEQUENCE [LARGE SCALE GENOMIC DNA]</scope>
    <source>
        <strain evidence="3">KCTC 52924</strain>
    </source>
</reference>
<protein>
    <recommendedName>
        <fullName evidence="1">DUF7793 domain-containing protein</fullName>
    </recommendedName>
</protein>